<keyword evidence="2" id="KW-1185">Reference proteome</keyword>
<sequence>MATQEIKWNAKLKGVWDKGYYSLNTNIHKTIADREKYRKDIVENDSSLTENEKKFLFNELQKVYDSLKINNNSVEKQQCNNCQNWHQATQYCEFCIRKYLENNFGNWTSGNNEIDKLIQECQQTTVQPFGVIEWISYDQFESVKYLAEGGCATIYTENWKDGCYYKWNSERQILERFGRQKIVLKRLNNSNSKNVDWFQEVTLSFTLDNTRTFLVACYGITKDPATQDYMLVLDYYKTDLRRFLKDNYQSLTLLQKYRIISGIANSLSTEIIGFDQKILRFAGVT</sequence>
<evidence type="ECO:0000313" key="2">
    <source>
        <dbReference type="Proteomes" id="UP000266861"/>
    </source>
</evidence>
<dbReference type="OrthoDB" id="2386294at2759"/>
<accession>A0A397H7X6</accession>
<proteinExistence type="predicted"/>
<dbReference type="AlphaFoldDB" id="A0A397H7X6"/>
<dbReference type="Gene3D" id="1.10.510.10">
    <property type="entry name" value="Transferase(Phosphotransferase) domain 1"/>
    <property type="match status" value="1"/>
</dbReference>
<protein>
    <recommendedName>
        <fullName evidence="3">Protein kinase domain-containing protein</fullName>
    </recommendedName>
</protein>
<dbReference type="EMBL" id="PQFF01000346">
    <property type="protein sequence ID" value="RHZ57513.1"/>
    <property type="molecule type" value="Genomic_DNA"/>
</dbReference>
<reference evidence="1 2" key="1">
    <citation type="submission" date="2018-08" db="EMBL/GenBank/DDBJ databases">
        <title>Genome and evolution of the arbuscular mycorrhizal fungus Diversispora epigaea (formerly Glomus versiforme) and its bacterial endosymbionts.</title>
        <authorList>
            <person name="Sun X."/>
            <person name="Fei Z."/>
            <person name="Harrison M."/>
        </authorList>
    </citation>
    <scope>NUCLEOTIDE SEQUENCE [LARGE SCALE GENOMIC DNA]</scope>
    <source>
        <strain evidence="1 2">IT104</strain>
    </source>
</reference>
<organism evidence="1 2">
    <name type="scientific">Diversispora epigaea</name>
    <dbReference type="NCBI Taxonomy" id="1348612"/>
    <lineage>
        <taxon>Eukaryota</taxon>
        <taxon>Fungi</taxon>
        <taxon>Fungi incertae sedis</taxon>
        <taxon>Mucoromycota</taxon>
        <taxon>Glomeromycotina</taxon>
        <taxon>Glomeromycetes</taxon>
        <taxon>Diversisporales</taxon>
        <taxon>Diversisporaceae</taxon>
        <taxon>Diversispora</taxon>
    </lineage>
</organism>
<dbReference type="SUPFAM" id="SSF56112">
    <property type="entry name" value="Protein kinase-like (PK-like)"/>
    <property type="match status" value="1"/>
</dbReference>
<comment type="caution">
    <text evidence="1">The sequence shown here is derived from an EMBL/GenBank/DDBJ whole genome shotgun (WGS) entry which is preliminary data.</text>
</comment>
<evidence type="ECO:0008006" key="3">
    <source>
        <dbReference type="Google" id="ProtNLM"/>
    </source>
</evidence>
<dbReference type="InterPro" id="IPR011009">
    <property type="entry name" value="Kinase-like_dom_sf"/>
</dbReference>
<evidence type="ECO:0000313" key="1">
    <source>
        <dbReference type="EMBL" id="RHZ57513.1"/>
    </source>
</evidence>
<name>A0A397H7X6_9GLOM</name>
<dbReference type="Proteomes" id="UP000266861">
    <property type="component" value="Unassembled WGS sequence"/>
</dbReference>
<gene>
    <name evidence="1" type="ORF">Glove_386g38</name>
</gene>